<feature type="chain" id="PRO_5045444251" description="Lipoprotein" evidence="1">
    <location>
        <begin position="23"/>
        <end position="138"/>
    </location>
</feature>
<name>A0ABS6SAN4_9SPHN</name>
<keyword evidence="3" id="KW-1185">Reference proteome</keyword>
<reference evidence="2 3" key="1">
    <citation type="submission" date="2021-04" db="EMBL/GenBank/DDBJ databases">
        <authorList>
            <person name="Pira H."/>
            <person name="Risdian C."/>
            <person name="Wink J."/>
        </authorList>
    </citation>
    <scope>NUCLEOTIDE SEQUENCE [LARGE SCALE GENOMIC DNA]</scope>
    <source>
        <strain evidence="2 3">WHA3</strain>
    </source>
</reference>
<evidence type="ECO:0000256" key="1">
    <source>
        <dbReference type="SAM" id="SignalP"/>
    </source>
</evidence>
<evidence type="ECO:0008006" key="4">
    <source>
        <dbReference type="Google" id="ProtNLM"/>
    </source>
</evidence>
<gene>
    <name evidence="2" type="ORF">KCG44_01160</name>
</gene>
<evidence type="ECO:0000313" key="2">
    <source>
        <dbReference type="EMBL" id="MBV7255385.1"/>
    </source>
</evidence>
<keyword evidence="1" id="KW-0732">Signal</keyword>
<accession>A0ABS6SAN4</accession>
<proteinExistence type="predicted"/>
<organism evidence="2 3">
    <name type="scientific">Pacificimonas pallii</name>
    <dbReference type="NCBI Taxonomy" id="2827236"/>
    <lineage>
        <taxon>Bacteria</taxon>
        <taxon>Pseudomonadati</taxon>
        <taxon>Pseudomonadota</taxon>
        <taxon>Alphaproteobacteria</taxon>
        <taxon>Sphingomonadales</taxon>
        <taxon>Sphingosinicellaceae</taxon>
        <taxon>Pacificimonas</taxon>
    </lineage>
</organism>
<dbReference type="Proteomes" id="UP000722336">
    <property type="component" value="Unassembled WGS sequence"/>
</dbReference>
<protein>
    <recommendedName>
        <fullName evidence="4">Lipoprotein</fullName>
    </recommendedName>
</protein>
<comment type="caution">
    <text evidence="2">The sequence shown here is derived from an EMBL/GenBank/DDBJ whole genome shotgun (WGS) entry which is preliminary data.</text>
</comment>
<evidence type="ECO:0000313" key="3">
    <source>
        <dbReference type="Proteomes" id="UP000722336"/>
    </source>
</evidence>
<dbReference type="PROSITE" id="PS51257">
    <property type="entry name" value="PROKAR_LIPOPROTEIN"/>
    <property type="match status" value="1"/>
</dbReference>
<feature type="signal peptide" evidence="1">
    <location>
        <begin position="1"/>
        <end position="22"/>
    </location>
</feature>
<sequence length="138" mass="14758">MYRTISIAALVMAMPVLLTACATTSSVTQAPATQGTSRVFDGNYDTVKAAALQAVERMNVNVKGTDENAERFQIEFTKKVSAFSWGEVGVVNVLPGTGDRTTVVVNSAKRSTMQITGTAESEFAEEIFKNVEESLAAL</sequence>
<dbReference type="RefSeq" id="WP_218443683.1">
    <property type="nucleotide sequence ID" value="NZ_JAGSPA010000001.1"/>
</dbReference>
<dbReference type="EMBL" id="JAGSPA010000001">
    <property type="protein sequence ID" value="MBV7255385.1"/>
    <property type="molecule type" value="Genomic_DNA"/>
</dbReference>